<dbReference type="EMBL" id="BAABAT010000029">
    <property type="protein sequence ID" value="GAA4257991.1"/>
    <property type="molecule type" value="Genomic_DNA"/>
</dbReference>
<keyword evidence="3" id="KW-0378">Hydrolase</keyword>
<protein>
    <submittedName>
        <fullName evidence="3">Alpha/beta hydrolase</fullName>
    </submittedName>
</protein>
<reference evidence="4" key="1">
    <citation type="journal article" date="2019" name="Int. J. Syst. Evol. Microbiol.">
        <title>The Global Catalogue of Microorganisms (GCM) 10K type strain sequencing project: providing services to taxonomists for standard genome sequencing and annotation.</title>
        <authorList>
            <consortium name="The Broad Institute Genomics Platform"/>
            <consortium name="The Broad Institute Genome Sequencing Center for Infectious Disease"/>
            <person name="Wu L."/>
            <person name="Ma J."/>
        </authorList>
    </citation>
    <scope>NUCLEOTIDE SEQUENCE [LARGE SCALE GENOMIC DNA]</scope>
    <source>
        <strain evidence="4">JCM 17441</strain>
    </source>
</reference>
<dbReference type="PANTHER" id="PTHR43798">
    <property type="entry name" value="MONOACYLGLYCEROL LIPASE"/>
    <property type="match status" value="1"/>
</dbReference>
<evidence type="ECO:0000259" key="2">
    <source>
        <dbReference type="Pfam" id="PF00561"/>
    </source>
</evidence>
<dbReference type="RefSeq" id="WP_345134937.1">
    <property type="nucleotide sequence ID" value="NZ_BAABAT010000029.1"/>
</dbReference>
<feature type="domain" description="AB hydrolase-1" evidence="2">
    <location>
        <begin position="26"/>
        <end position="135"/>
    </location>
</feature>
<dbReference type="InterPro" id="IPR029058">
    <property type="entry name" value="AB_hydrolase_fold"/>
</dbReference>
<name>A0ABP8DKG5_9ACTN</name>
<comment type="caution">
    <text evidence="3">The sequence shown here is derived from an EMBL/GenBank/DDBJ whole genome shotgun (WGS) entry which is preliminary data.</text>
</comment>
<evidence type="ECO:0000256" key="1">
    <source>
        <dbReference type="SAM" id="MobiDB-lite"/>
    </source>
</evidence>
<gene>
    <name evidence="3" type="ORF">GCM10022255_077000</name>
</gene>
<proteinExistence type="predicted"/>
<dbReference type="InterPro" id="IPR050266">
    <property type="entry name" value="AB_hydrolase_sf"/>
</dbReference>
<dbReference type="PRINTS" id="PR00111">
    <property type="entry name" value="ABHYDROLASE"/>
</dbReference>
<keyword evidence="4" id="KW-1185">Reference proteome</keyword>
<sequence length="279" mass="29830">MHSVEVFPDGSRLRWVEVPGSGPTRVYLHGLGASSAPYYAEAIAHPALAGHRSLLLDLLGFGISDRPLDASYSLDMHAEVLARALGSIGVHQADVVAHSMGGAVATVLAAHHPELVRRLVLIDAPLDPVPHLPTVKRPGSSGIGVYRTEAEFLDHGWDETLQFVGPHWAATMRQAGPQALYRSAMSLLRGTTPTVRQHLEALPHPRTFLYPAADGPRPDGDRLTAAGVTVVAIPDSGHNIMLDNVDGFATAVRAALHDSPQRTSAERVGDARPDLWQPA</sequence>
<evidence type="ECO:0000313" key="3">
    <source>
        <dbReference type="EMBL" id="GAA4257991.1"/>
    </source>
</evidence>
<dbReference type="Pfam" id="PF00561">
    <property type="entry name" value="Abhydrolase_1"/>
    <property type="match status" value="1"/>
</dbReference>
<feature type="region of interest" description="Disordered" evidence="1">
    <location>
        <begin position="259"/>
        <end position="279"/>
    </location>
</feature>
<dbReference type="GO" id="GO:0016787">
    <property type="term" value="F:hydrolase activity"/>
    <property type="evidence" value="ECO:0007669"/>
    <property type="project" value="UniProtKB-KW"/>
</dbReference>
<feature type="compositionally biased region" description="Basic and acidic residues" evidence="1">
    <location>
        <begin position="259"/>
        <end position="273"/>
    </location>
</feature>
<dbReference type="InterPro" id="IPR000073">
    <property type="entry name" value="AB_hydrolase_1"/>
</dbReference>
<dbReference type="SUPFAM" id="SSF53474">
    <property type="entry name" value="alpha/beta-Hydrolases"/>
    <property type="match status" value="1"/>
</dbReference>
<dbReference type="Proteomes" id="UP001500620">
    <property type="component" value="Unassembled WGS sequence"/>
</dbReference>
<accession>A0ABP8DKG5</accession>
<evidence type="ECO:0000313" key="4">
    <source>
        <dbReference type="Proteomes" id="UP001500620"/>
    </source>
</evidence>
<dbReference type="Gene3D" id="3.40.50.1820">
    <property type="entry name" value="alpha/beta hydrolase"/>
    <property type="match status" value="1"/>
</dbReference>
<dbReference type="PANTHER" id="PTHR43798:SF33">
    <property type="entry name" value="HYDROLASE, PUTATIVE (AFU_ORTHOLOGUE AFUA_2G14860)-RELATED"/>
    <property type="match status" value="1"/>
</dbReference>
<organism evidence="3 4">
    <name type="scientific">Dactylosporangium darangshiense</name>
    <dbReference type="NCBI Taxonomy" id="579108"/>
    <lineage>
        <taxon>Bacteria</taxon>
        <taxon>Bacillati</taxon>
        <taxon>Actinomycetota</taxon>
        <taxon>Actinomycetes</taxon>
        <taxon>Micromonosporales</taxon>
        <taxon>Micromonosporaceae</taxon>
        <taxon>Dactylosporangium</taxon>
    </lineage>
</organism>